<organism evidence="1">
    <name type="scientific">Spodoptera frugiperda</name>
    <name type="common">Fall armyworm</name>
    <dbReference type="NCBI Taxonomy" id="7108"/>
    <lineage>
        <taxon>Eukaryota</taxon>
        <taxon>Metazoa</taxon>
        <taxon>Ecdysozoa</taxon>
        <taxon>Arthropoda</taxon>
        <taxon>Hexapoda</taxon>
        <taxon>Insecta</taxon>
        <taxon>Pterygota</taxon>
        <taxon>Neoptera</taxon>
        <taxon>Endopterygota</taxon>
        <taxon>Lepidoptera</taxon>
        <taxon>Glossata</taxon>
        <taxon>Ditrysia</taxon>
        <taxon>Noctuoidea</taxon>
        <taxon>Noctuidae</taxon>
        <taxon>Amphipyrinae</taxon>
        <taxon>Spodoptera</taxon>
    </lineage>
</organism>
<protein>
    <submittedName>
        <fullName evidence="1">SFRICE_018071</fullName>
    </submittedName>
</protein>
<sequence>MFEVLSAVMGRKSSNDFSERVYQTQTDKKRWFLVSLSLERGAVPTPAFRAGAPGLMQKAVLLETGRIDLRIDTGDYNYLPPCPEALYSVPCNVAFIQMY</sequence>
<dbReference type="AlphaFoldDB" id="A0A2H1V9H3"/>
<proteinExistence type="predicted"/>
<evidence type="ECO:0000313" key="1">
    <source>
        <dbReference type="EMBL" id="SOQ37052.1"/>
    </source>
</evidence>
<gene>
    <name evidence="1" type="ORF">SFRICE_018071</name>
</gene>
<dbReference type="EMBL" id="ODYU01001185">
    <property type="protein sequence ID" value="SOQ37052.1"/>
    <property type="molecule type" value="Genomic_DNA"/>
</dbReference>
<name>A0A2H1V9H3_SPOFR</name>
<reference evidence="1" key="1">
    <citation type="submission" date="2016-07" db="EMBL/GenBank/DDBJ databases">
        <authorList>
            <person name="Bretaudeau A."/>
        </authorList>
    </citation>
    <scope>NUCLEOTIDE SEQUENCE</scope>
    <source>
        <strain evidence="1">Rice</strain>
        <tissue evidence="1">Whole body</tissue>
    </source>
</reference>
<accession>A0A2H1V9H3</accession>